<dbReference type="EMBL" id="LAZR01037172">
    <property type="protein sequence ID" value="KKL22887.1"/>
    <property type="molecule type" value="Genomic_DNA"/>
</dbReference>
<name>A0A0F9C9B0_9ZZZZ</name>
<organism evidence="1">
    <name type="scientific">marine sediment metagenome</name>
    <dbReference type="NCBI Taxonomy" id="412755"/>
    <lineage>
        <taxon>unclassified sequences</taxon>
        <taxon>metagenomes</taxon>
        <taxon>ecological metagenomes</taxon>
    </lineage>
</organism>
<sequence length="75" mass="9364">MNLLEKKWGRRVTYDETIKFLLQEEIEEIDKNKFLINIKKYQGTLKSSETRKLLRELREEDYEREKRYTKHINRS</sequence>
<comment type="caution">
    <text evidence="1">The sequence shown here is derived from an EMBL/GenBank/DDBJ whole genome shotgun (WGS) entry which is preliminary data.</text>
</comment>
<dbReference type="AlphaFoldDB" id="A0A0F9C9B0"/>
<proteinExistence type="predicted"/>
<protein>
    <submittedName>
        <fullName evidence="1">Uncharacterized protein</fullName>
    </submittedName>
</protein>
<gene>
    <name evidence="1" type="ORF">LCGC14_2430900</name>
</gene>
<reference evidence="1" key="1">
    <citation type="journal article" date="2015" name="Nature">
        <title>Complex archaea that bridge the gap between prokaryotes and eukaryotes.</title>
        <authorList>
            <person name="Spang A."/>
            <person name="Saw J.H."/>
            <person name="Jorgensen S.L."/>
            <person name="Zaremba-Niedzwiedzka K."/>
            <person name="Martijn J."/>
            <person name="Lind A.E."/>
            <person name="van Eijk R."/>
            <person name="Schleper C."/>
            <person name="Guy L."/>
            <person name="Ettema T.J."/>
        </authorList>
    </citation>
    <scope>NUCLEOTIDE SEQUENCE</scope>
</reference>
<accession>A0A0F9C9B0</accession>
<evidence type="ECO:0000313" key="1">
    <source>
        <dbReference type="EMBL" id="KKL22887.1"/>
    </source>
</evidence>